<reference evidence="2" key="1">
    <citation type="journal article" date="2005" name="Nature">
        <title>The map-based sequence of the rice genome.</title>
        <authorList>
            <consortium name="International rice genome sequencing project (IRGSP)"/>
            <person name="Matsumoto T."/>
            <person name="Wu J."/>
            <person name="Kanamori H."/>
            <person name="Katayose Y."/>
            <person name="Fujisawa M."/>
            <person name="Namiki N."/>
            <person name="Mizuno H."/>
            <person name="Yamamoto K."/>
            <person name="Antonio B.A."/>
            <person name="Baba T."/>
            <person name="Sakata K."/>
            <person name="Nagamura Y."/>
            <person name="Aoki H."/>
            <person name="Arikawa K."/>
            <person name="Arita K."/>
            <person name="Bito T."/>
            <person name="Chiden Y."/>
            <person name="Fujitsuka N."/>
            <person name="Fukunaka R."/>
            <person name="Hamada M."/>
            <person name="Harada C."/>
            <person name="Hayashi A."/>
            <person name="Hijishita S."/>
            <person name="Honda M."/>
            <person name="Hosokawa S."/>
            <person name="Ichikawa Y."/>
            <person name="Idonuma A."/>
            <person name="Iijima M."/>
            <person name="Ikeda M."/>
            <person name="Ikeno M."/>
            <person name="Ito K."/>
            <person name="Ito S."/>
            <person name="Ito T."/>
            <person name="Ito Y."/>
            <person name="Ito Y."/>
            <person name="Iwabuchi A."/>
            <person name="Kamiya K."/>
            <person name="Karasawa W."/>
            <person name="Kurita K."/>
            <person name="Katagiri S."/>
            <person name="Kikuta A."/>
            <person name="Kobayashi H."/>
            <person name="Kobayashi N."/>
            <person name="Machita K."/>
            <person name="Maehara T."/>
            <person name="Masukawa M."/>
            <person name="Mizubayashi T."/>
            <person name="Mukai Y."/>
            <person name="Nagasaki H."/>
            <person name="Nagata Y."/>
            <person name="Naito S."/>
            <person name="Nakashima M."/>
            <person name="Nakama Y."/>
            <person name="Nakamichi Y."/>
            <person name="Nakamura M."/>
            <person name="Meguro A."/>
            <person name="Negishi M."/>
            <person name="Ohta I."/>
            <person name="Ohta T."/>
            <person name="Okamoto M."/>
            <person name="Ono N."/>
            <person name="Saji S."/>
            <person name="Sakaguchi M."/>
            <person name="Sakai K."/>
            <person name="Shibata M."/>
            <person name="Shimokawa T."/>
            <person name="Song J."/>
            <person name="Takazaki Y."/>
            <person name="Terasawa K."/>
            <person name="Tsugane M."/>
            <person name="Tsuji K."/>
            <person name="Ueda S."/>
            <person name="Waki K."/>
            <person name="Yamagata H."/>
            <person name="Yamamoto M."/>
            <person name="Yamamoto S."/>
            <person name="Yamane H."/>
            <person name="Yoshiki S."/>
            <person name="Yoshihara R."/>
            <person name="Yukawa K."/>
            <person name="Zhong H."/>
            <person name="Yano M."/>
            <person name="Yuan Q."/>
            <person name="Ouyang S."/>
            <person name="Liu J."/>
            <person name="Jones K.M."/>
            <person name="Gansberger K."/>
            <person name="Moffat K."/>
            <person name="Hill J."/>
            <person name="Bera J."/>
            <person name="Fadrosh D."/>
            <person name="Jin S."/>
            <person name="Johri S."/>
            <person name="Kim M."/>
            <person name="Overton L."/>
            <person name="Reardon M."/>
            <person name="Tsitrin T."/>
            <person name="Vuong H."/>
            <person name="Weaver B."/>
            <person name="Ciecko A."/>
            <person name="Tallon L."/>
            <person name="Jackson J."/>
            <person name="Pai G."/>
            <person name="Aken S.V."/>
            <person name="Utterback T."/>
            <person name="Reidmuller S."/>
            <person name="Feldblyum T."/>
            <person name="Hsiao J."/>
            <person name="Zismann V."/>
            <person name="Iobst S."/>
            <person name="de Vazeille A.R."/>
            <person name="Buell C.R."/>
            <person name="Ying K."/>
            <person name="Li Y."/>
            <person name="Lu T."/>
            <person name="Huang Y."/>
            <person name="Zhao Q."/>
            <person name="Feng Q."/>
            <person name="Zhang L."/>
            <person name="Zhu J."/>
            <person name="Weng Q."/>
            <person name="Mu J."/>
            <person name="Lu Y."/>
            <person name="Fan D."/>
            <person name="Liu Y."/>
            <person name="Guan J."/>
            <person name="Zhang Y."/>
            <person name="Yu S."/>
            <person name="Liu X."/>
            <person name="Zhang Y."/>
            <person name="Hong G."/>
            <person name="Han B."/>
            <person name="Choisne N."/>
            <person name="Demange N."/>
            <person name="Orjeda G."/>
            <person name="Samain S."/>
            <person name="Cattolico L."/>
            <person name="Pelletier E."/>
            <person name="Couloux A."/>
            <person name="Segurens B."/>
            <person name="Wincker P."/>
            <person name="D'Hont A."/>
            <person name="Scarpelli C."/>
            <person name="Weissenbach J."/>
            <person name="Salanoubat M."/>
            <person name="Quetier F."/>
            <person name="Yu Y."/>
            <person name="Kim H.R."/>
            <person name="Rambo T."/>
            <person name="Currie J."/>
            <person name="Collura K."/>
            <person name="Luo M."/>
            <person name="Yang T."/>
            <person name="Ammiraju J.S.S."/>
            <person name="Engler F."/>
            <person name="Soderlund C."/>
            <person name="Wing R.A."/>
            <person name="Palmer L.E."/>
            <person name="de la Bastide M."/>
            <person name="Spiegel L."/>
            <person name="Nascimento L."/>
            <person name="Zutavern T."/>
            <person name="O'Shaughnessy A."/>
            <person name="Dike S."/>
            <person name="Dedhia N."/>
            <person name="Preston R."/>
            <person name="Balija V."/>
            <person name="McCombie W.R."/>
            <person name="Chow T."/>
            <person name="Chen H."/>
            <person name="Chung M."/>
            <person name="Chen C."/>
            <person name="Shaw J."/>
            <person name="Wu H."/>
            <person name="Hsiao K."/>
            <person name="Chao Y."/>
            <person name="Chu M."/>
            <person name="Cheng C."/>
            <person name="Hour A."/>
            <person name="Lee P."/>
            <person name="Lin S."/>
            <person name="Lin Y."/>
            <person name="Liou J."/>
            <person name="Liu S."/>
            <person name="Hsing Y."/>
            <person name="Raghuvanshi S."/>
            <person name="Mohanty A."/>
            <person name="Bharti A.K."/>
            <person name="Gaur A."/>
            <person name="Gupta V."/>
            <person name="Kumar D."/>
            <person name="Ravi V."/>
            <person name="Vij S."/>
            <person name="Kapur A."/>
            <person name="Khurana P."/>
            <person name="Khurana P."/>
            <person name="Khurana J.P."/>
            <person name="Tyagi A.K."/>
            <person name="Gaikwad K."/>
            <person name="Singh A."/>
            <person name="Dalal V."/>
            <person name="Srivastava S."/>
            <person name="Dixit A."/>
            <person name="Pal A.K."/>
            <person name="Ghazi I.A."/>
            <person name="Yadav M."/>
            <person name="Pandit A."/>
            <person name="Bhargava A."/>
            <person name="Sureshbabu K."/>
            <person name="Batra K."/>
            <person name="Sharma T.R."/>
            <person name="Mohapatra T."/>
            <person name="Singh N.K."/>
            <person name="Messing J."/>
            <person name="Nelson A.B."/>
            <person name="Fuks G."/>
            <person name="Kavchok S."/>
            <person name="Keizer G."/>
            <person name="Linton E."/>
            <person name="Llaca V."/>
            <person name="Song R."/>
            <person name="Tanyolac B."/>
            <person name="Young S."/>
            <person name="Ho-Il K."/>
            <person name="Hahn J.H."/>
            <person name="Sangsakoo G."/>
            <person name="Vanavichit A."/>
            <person name="de Mattos Luiz.A.T."/>
            <person name="Zimmer P.D."/>
            <person name="Malone G."/>
            <person name="Dellagostin O."/>
            <person name="de Oliveira A.C."/>
            <person name="Bevan M."/>
            <person name="Bancroft I."/>
            <person name="Minx P."/>
            <person name="Cordum H."/>
            <person name="Wilson R."/>
            <person name="Cheng Z."/>
            <person name="Jin W."/>
            <person name="Jiang J."/>
            <person name="Leong S.A."/>
            <person name="Iwama H."/>
            <person name="Gojobori T."/>
            <person name="Itoh T."/>
            <person name="Niimura Y."/>
            <person name="Fujii Y."/>
            <person name="Habara T."/>
            <person name="Sakai H."/>
            <person name="Sato Y."/>
            <person name="Wilson G."/>
            <person name="Kumar K."/>
            <person name="McCouch S."/>
            <person name="Juretic N."/>
            <person name="Hoen D."/>
            <person name="Wright S."/>
            <person name="Bruskiewich R."/>
            <person name="Bureau T."/>
            <person name="Miyao A."/>
            <person name="Hirochika H."/>
            <person name="Nishikawa T."/>
            <person name="Kadowaki K."/>
            <person name="Sugiura M."/>
            <person name="Burr B."/>
            <person name="Sasaki T."/>
        </authorList>
    </citation>
    <scope>NUCLEOTIDE SEQUENCE [LARGE SCALE GENOMIC DNA]</scope>
    <source>
        <strain evidence="2">cv. Nipponbare</strain>
    </source>
</reference>
<proteinExistence type="predicted"/>
<gene>
    <name evidence="1" type="primary">OSJNBa0034G14.11</name>
</gene>
<evidence type="ECO:0000313" key="1">
    <source>
        <dbReference type="EMBL" id="BAD36481.1"/>
    </source>
</evidence>
<evidence type="ECO:0000313" key="2">
    <source>
        <dbReference type="Proteomes" id="UP000000763"/>
    </source>
</evidence>
<reference evidence="2" key="2">
    <citation type="journal article" date="2008" name="Nucleic Acids Res.">
        <title>The rice annotation project database (RAP-DB): 2008 update.</title>
        <authorList>
            <consortium name="The rice annotation project (RAP)"/>
        </authorList>
    </citation>
    <scope>GENOME REANNOTATION</scope>
    <source>
        <strain evidence="2">cv. Nipponbare</strain>
    </source>
</reference>
<dbReference type="Proteomes" id="UP000000763">
    <property type="component" value="Chromosome 6"/>
</dbReference>
<sequence>MRQNAPLRIKDAFRQIGSPIRGILEEYRSCRYTLLRVRRTFFYKVKASALTGPSASITRDLLDMFPFDIEEFWRQDEESSPGEVPITDEVRGLLVEIADRLNSSLETLVTNCRIADRLEAQALDATIDACKEQIIEDNLILDKFTTVPLPMEGQLADLKAKEAALLEDLQ</sequence>
<organism evidence="1 2">
    <name type="scientific">Oryza sativa subsp. japonica</name>
    <name type="common">Rice</name>
    <dbReference type="NCBI Taxonomy" id="39947"/>
    <lineage>
        <taxon>Eukaryota</taxon>
        <taxon>Viridiplantae</taxon>
        <taxon>Streptophyta</taxon>
        <taxon>Embryophyta</taxon>
        <taxon>Tracheophyta</taxon>
        <taxon>Spermatophyta</taxon>
        <taxon>Magnoliopsida</taxon>
        <taxon>Liliopsida</taxon>
        <taxon>Poales</taxon>
        <taxon>Poaceae</taxon>
        <taxon>BOP clade</taxon>
        <taxon>Oryzoideae</taxon>
        <taxon>Oryzeae</taxon>
        <taxon>Oryzinae</taxon>
        <taxon>Oryza</taxon>
        <taxon>Oryza sativa</taxon>
    </lineage>
</organism>
<dbReference type="AlphaFoldDB" id="Q69KS8"/>
<dbReference type="EMBL" id="AP005910">
    <property type="protein sequence ID" value="BAD36481.1"/>
    <property type="molecule type" value="Genomic_DNA"/>
</dbReference>
<accession>Q69KS8</accession>
<name>Q69KS8_ORYSJ</name>
<protein>
    <submittedName>
        <fullName evidence="1">Uncharacterized protein</fullName>
    </submittedName>
</protein>